<keyword evidence="2" id="KW-1185">Reference proteome</keyword>
<dbReference type="AlphaFoldDB" id="A0A8R7Q876"/>
<protein>
    <submittedName>
        <fullName evidence="1">Uncharacterized protein</fullName>
    </submittedName>
</protein>
<name>A0A8R7Q876_TRIUA</name>
<evidence type="ECO:0000313" key="2">
    <source>
        <dbReference type="Proteomes" id="UP000015106"/>
    </source>
</evidence>
<accession>A0A8R7Q876</accession>
<dbReference type="EnsemblPlants" id="TuG1812G0500000413.01.T01">
    <property type="protein sequence ID" value="TuG1812G0500000413.01.T01"/>
    <property type="gene ID" value="TuG1812G0500000413.01"/>
</dbReference>
<organism evidence="1 2">
    <name type="scientific">Triticum urartu</name>
    <name type="common">Red wild einkorn</name>
    <name type="synonym">Crithodium urartu</name>
    <dbReference type="NCBI Taxonomy" id="4572"/>
    <lineage>
        <taxon>Eukaryota</taxon>
        <taxon>Viridiplantae</taxon>
        <taxon>Streptophyta</taxon>
        <taxon>Embryophyta</taxon>
        <taxon>Tracheophyta</taxon>
        <taxon>Spermatophyta</taxon>
        <taxon>Magnoliopsida</taxon>
        <taxon>Liliopsida</taxon>
        <taxon>Poales</taxon>
        <taxon>Poaceae</taxon>
        <taxon>BOP clade</taxon>
        <taxon>Pooideae</taxon>
        <taxon>Triticodae</taxon>
        <taxon>Triticeae</taxon>
        <taxon>Triticinae</taxon>
        <taxon>Triticum</taxon>
    </lineage>
</organism>
<reference evidence="1" key="2">
    <citation type="submission" date="2018-03" db="EMBL/GenBank/DDBJ databases">
        <title>The Triticum urartu genome reveals the dynamic nature of wheat genome evolution.</title>
        <authorList>
            <person name="Ling H."/>
            <person name="Ma B."/>
            <person name="Shi X."/>
            <person name="Liu H."/>
            <person name="Dong L."/>
            <person name="Sun H."/>
            <person name="Cao Y."/>
            <person name="Gao Q."/>
            <person name="Zheng S."/>
            <person name="Li Y."/>
            <person name="Yu Y."/>
            <person name="Du H."/>
            <person name="Qi M."/>
            <person name="Li Y."/>
            <person name="Yu H."/>
            <person name="Cui Y."/>
            <person name="Wang N."/>
            <person name="Chen C."/>
            <person name="Wu H."/>
            <person name="Zhao Y."/>
            <person name="Zhang J."/>
            <person name="Li Y."/>
            <person name="Zhou W."/>
            <person name="Zhang B."/>
            <person name="Hu W."/>
            <person name="Eijk M."/>
            <person name="Tang J."/>
            <person name="Witsenboer H."/>
            <person name="Zhao S."/>
            <person name="Li Z."/>
            <person name="Zhang A."/>
            <person name="Wang D."/>
            <person name="Liang C."/>
        </authorList>
    </citation>
    <scope>NUCLEOTIDE SEQUENCE [LARGE SCALE GENOMIC DNA]</scope>
    <source>
        <strain evidence="1">cv. G1812</strain>
    </source>
</reference>
<dbReference type="Gramene" id="TuG1812G0500000413.01.T01">
    <property type="protein sequence ID" value="TuG1812G0500000413.01.T01"/>
    <property type="gene ID" value="TuG1812G0500000413.01"/>
</dbReference>
<dbReference type="Proteomes" id="UP000015106">
    <property type="component" value="Chromosome 5"/>
</dbReference>
<reference evidence="2" key="1">
    <citation type="journal article" date="2013" name="Nature">
        <title>Draft genome of the wheat A-genome progenitor Triticum urartu.</title>
        <authorList>
            <person name="Ling H.Q."/>
            <person name="Zhao S."/>
            <person name="Liu D."/>
            <person name="Wang J."/>
            <person name="Sun H."/>
            <person name="Zhang C."/>
            <person name="Fan H."/>
            <person name="Li D."/>
            <person name="Dong L."/>
            <person name="Tao Y."/>
            <person name="Gao C."/>
            <person name="Wu H."/>
            <person name="Li Y."/>
            <person name="Cui Y."/>
            <person name="Guo X."/>
            <person name="Zheng S."/>
            <person name="Wang B."/>
            <person name="Yu K."/>
            <person name="Liang Q."/>
            <person name="Yang W."/>
            <person name="Lou X."/>
            <person name="Chen J."/>
            <person name="Feng M."/>
            <person name="Jian J."/>
            <person name="Zhang X."/>
            <person name="Luo G."/>
            <person name="Jiang Y."/>
            <person name="Liu J."/>
            <person name="Wang Z."/>
            <person name="Sha Y."/>
            <person name="Zhang B."/>
            <person name="Wu H."/>
            <person name="Tang D."/>
            <person name="Shen Q."/>
            <person name="Xue P."/>
            <person name="Zou S."/>
            <person name="Wang X."/>
            <person name="Liu X."/>
            <person name="Wang F."/>
            <person name="Yang Y."/>
            <person name="An X."/>
            <person name="Dong Z."/>
            <person name="Zhang K."/>
            <person name="Zhang X."/>
            <person name="Luo M.C."/>
            <person name="Dvorak J."/>
            <person name="Tong Y."/>
            <person name="Wang J."/>
            <person name="Yang H."/>
            <person name="Li Z."/>
            <person name="Wang D."/>
            <person name="Zhang A."/>
            <person name="Wang J."/>
        </authorList>
    </citation>
    <scope>NUCLEOTIDE SEQUENCE</scope>
    <source>
        <strain evidence="2">cv. G1812</strain>
    </source>
</reference>
<proteinExistence type="predicted"/>
<evidence type="ECO:0000313" key="1">
    <source>
        <dbReference type="EnsemblPlants" id="TuG1812G0500000413.01.T01"/>
    </source>
</evidence>
<reference evidence="1" key="3">
    <citation type="submission" date="2022-06" db="UniProtKB">
        <authorList>
            <consortium name="EnsemblPlants"/>
        </authorList>
    </citation>
    <scope>IDENTIFICATION</scope>
</reference>
<sequence>MRITCAHIIIIVDHLGKGSSHPFNIQFLIKDKKQEQINKGKIQTEKRGLENVG</sequence>